<sequence length="148" mass="16974">MADPWNRGHGAVDDMLDAENRLMAENLASKVSRLKSLAYDIDKDAEEQNTYLDGMVVVFFFYCVLYLQCWHMGVTHHKFNILVYSGLQLSQCNWPVVWQREEVFHNGPIRPRQQKDLVLHVRRFGCGLLPAVLSSVAAPELMGRVLIL</sequence>
<keyword evidence="5 10" id="KW-1133">Transmembrane helix</keyword>
<keyword evidence="7" id="KW-0175">Coiled coil</keyword>
<organism evidence="12 13">
    <name type="scientific">Cyprinus carpio</name>
    <name type="common">Common carp</name>
    <dbReference type="NCBI Taxonomy" id="7962"/>
    <lineage>
        <taxon>Eukaryota</taxon>
        <taxon>Metazoa</taxon>
        <taxon>Chordata</taxon>
        <taxon>Craniata</taxon>
        <taxon>Vertebrata</taxon>
        <taxon>Euteleostomi</taxon>
        <taxon>Actinopterygii</taxon>
        <taxon>Neopterygii</taxon>
        <taxon>Teleostei</taxon>
        <taxon>Ostariophysi</taxon>
        <taxon>Cypriniformes</taxon>
        <taxon>Cyprinidae</taxon>
        <taxon>Cyprininae</taxon>
        <taxon>Cyprinus</taxon>
    </lineage>
</organism>
<dbReference type="InterPro" id="IPR039899">
    <property type="entry name" value="BET1_SNARE"/>
</dbReference>
<accession>A0A8C1VZ67</accession>
<evidence type="ECO:0000256" key="4">
    <source>
        <dbReference type="ARBA" id="ARBA00022927"/>
    </source>
</evidence>
<keyword evidence="3 10" id="KW-0812">Transmembrane</keyword>
<dbReference type="PANTHER" id="PTHR12791">
    <property type="entry name" value="GOLGI SNARE BET1-RELATED"/>
    <property type="match status" value="1"/>
</dbReference>
<dbReference type="SUPFAM" id="SSF58038">
    <property type="entry name" value="SNARE fusion complex"/>
    <property type="match status" value="1"/>
</dbReference>
<evidence type="ECO:0000256" key="10">
    <source>
        <dbReference type="SAM" id="Phobius"/>
    </source>
</evidence>
<dbReference type="AlphaFoldDB" id="A0A8C1VZ67"/>
<dbReference type="Proteomes" id="UP000694700">
    <property type="component" value="Unplaced"/>
</dbReference>
<evidence type="ECO:0000313" key="12">
    <source>
        <dbReference type="Ensembl" id="ENSCCRP00015058532.1"/>
    </source>
</evidence>
<evidence type="ECO:0000256" key="2">
    <source>
        <dbReference type="ARBA" id="ARBA00022448"/>
    </source>
</evidence>
<evidence type="ECO:0000259" key="11">
    <source>
        <dbReference type="PROSITE" id="PS50192"/>
    </source>
</evidence>
<evidence type="ECO:0000256" key="6">
    <source>
        <dbReference type="ARBA" id="ARBA00023034"/>
    </source>
</evidence>
<comment type="subcellular location">
    <subcellularLocation>
        <location evidence="9">Endomembrane system</location>
        <topology evidence="9">Single-pass type IV membrane protein</topology>
    </subcellularLocation>
    <subcellularLocation>
        <location evidence="1">Golgi apparatus membrane</location>
    </subcellularLocation>
</comment>
<keyword evidence="8 10" id="KW-0472">Membrane</keyword>
<evidence type="ECO:0000256" key="7">
    <source>
        <dbReference type="ARBA" id="ARBA00023054"/>
    </source>
</evidence>
<name>A0A8C1VZ67_CYPCA</name>
<reference evidence="12" key="1">
    <citation type="submission" date="2025-08" db="UniProtKB">
        <authorList>
            <consortium name="Ensembl"/>
        </authorList>
    </citation>
    <scope>IDENTIFICATION</scope>
</reference>
<keyword evidence="4" id="KW-0653">Protein transport</keyword>
<dbReference type="CDD" id="cd15853">
    <property type="entry name" value="SNARE_Bet1"/>
    <property type="match status" value="1"/>
</dbReference>
<dbReference type="InterPro" id="IPR000727">
    <property type="entry name" value="T_SNARE_dom"/>
</dbReference>
<keyword evidence="6" id="KW-0333">Golgi apparatus</keyword>
<feature type="domain" description="T-SNARE coiled-coil homology" evidence="11">
    <location>
        <begin position="14"/>
        <end position="55"/>
    </location>
</feature>
<evidence type="ECO:0000256" key="5">
    <source>
        <dbReference type="ARBA" id="ARBA00022989"/>
    </source>
</evidence>
<evidence type="ECO:0000313" key="13">
    <source>
        <dbReference type="Proteomes" id="UP000694700"/>
    </source>
</evidence>
<dbReference type="Ensembl" id="ENSCCRT00015060459.1">
    <property type="protein sequence ID" value="ENSCCRP00015058532.1"/>
    <property type="gene ID" value="ENSCCRG00015024014.1"/>
</dbReference>
<dbReference type="GO" id="GO:0000139">
    <property type="term" value="C:Golgi membrane"/>
    <property type="evidence" value="ECO:0007669"/>
    <property type="project" value="UniProtKB-SubCell"/>
</dbReference>
<dbReference type="GO" id="GO:0015031">
    <property type="term" value="P:protein transport"/>
    <property type="evidence" value="ECO:0007669"/>
    <property type="project" value="UniProtKB-KW"/>
</dbReference>
<keyword evidence="2" id="KW-0813">Transport</keyword>
<protein>
    <submittedName>
        <fullName evidence="12">Bet1 golgi vesicular membrane trafficking protein-like</fullName>
    </submittedName>
</protein>
<feature type="transmembrane region" description="Helical" evidence="10">
    <location>
        <begin position="51"/>
        <end position="69"/>
    </location>
</feature>
<evidence type="ECO:0000256" key="1">
    <source>
        <dbReference type="ARBA" id="ARBA00004394"/>
    </source>
</evidence>
<evidence type="ECO:0000256" key="8">
    <source>
        <dbReference type="ARBA" id="ARBA00023136"/>
    </source>
</evidence>
<evidence type="ECO:0000256" key="3">
    <source>
        <dbReference type="ARBA" id="ARBA00022692"/>
    </source>
</evidence>
<dbReference type="PROSITE" id="PS50192">
    <property type="entry name" value="T_SNARE"/>
    <property type="match status" value="1"/>
</dbReference>
<proteinExistence type="predicted"/>
<evidence type="ECO:0000256" key="9">
    <source>
        <dbReference type="ARBA" id="ARBA00046280"/>
    </source>
</evidence>